<evidence type="ECO:0000256" key="4">
    <source>
        <dbReference type="ARBA" id="ARBA00023136"/>
    </source>
</evidence>
<organism evidence="6 7">
    <name type="scientific">Peribacillus cavernae</name>
    <dbReference type="NCBI Taxonomy" id="1674310"/>
    <lineage>
        <taxon>Bacteria</taxon>
        <taxon>Bacillati</taxon>
        <taxon>Bacillota</taxon>
        <taxon>Bacilli</taxon>
        <taxon>Bacillales</taxon>
        <taxon>Bacillaceae</taxon>
        <taxon>Peribacillus</taxon>
    </lineage>
</organism>
<dbReference type="InterPro" id="IPR003689">
    <property type="entry name" value="ZIP"/>
</dbReference>
<evidence type="ECO:0000256" key="2">
    <source>
        <dbReference type="ARBA" id="ARBA00022692"/>
    </source>
</evidence>
<gene>
    <name evidence="6" type="ORF">ELQ35_07855</name>
</gene>
<evidence type="ECO:0000256" key="1">
    <source>
        <dbReference type="ARBA" id="ARBA00004141"/>
    </source>
</evidence>
<dbReference type="Pfam" id="PF02535">
    <property type="entry name" value="Zip"/>
    <property type="match status" value="1"/>
</dbReference>
<feature type="transmembrane region" description="Helical" evidence="5">
    <location>
        <begin position="191"/>
        <end position="212"/>
    </location>
</feature>
<dbReference type="RefSeq" id="WP_126864265.1">
    <property type="nucleotide sequence ID" value="NZ_JAUSTX010000001.1"/>
</dbReference>
<evidence type="ECO:0000256" key="5">
    <source>
        <dbReference type="SAM" id="Phobius"/>
    </source>
</evidence>
<dbReference type="EMBL" id="RYZZ01000007">
    <property type="protein sequence ID" value="RUQ30243.1"/>
    <property type="molecule type" value="Genomic_DNA"/>
</dbReference>
<feature type="transmembrane region" description="Helical" evidence="5">
    <location>
        <begin position="134"/>
        <end position="155"/>
    </location>
</feature>
<evidence type="ECO:0000256" key="3">
    <source>
        <dbReference type="ARBA" id="ARBA00022989"/>
    </source>
</evidence>
<feature type="transmembrane region" description="Helical" evidence="5">
    <location>
        <begin position="102"/>
        <end position="122"/>
    </location>
</feature>
<dbReference type="PANTHER" id="PTHR11040:SF70">
    <property type="entry name" value="OS05G0316100 PROTEIN"/>
    <property type="match status" value="1"/>
</dbReference>
<dbReference type="AlphaFoldDB" id="A0A433HPM9"/>
<keyword evidence="7" id="KW-1185">Reference proteome</keyword>
<name>A0A433HPM9_9BACI</name>
<evidence type="ECO:0000313" key="6">
    <source>
        <dbReference type="EMBL" id="RUQ30243.1"/>
    </source>
</evidence>
<dbReference type="Proteomes" id="UP000267430">
    <property type="component" value="Unassembled WGS sequence"/>
</dbReference>
<feature type="transmembrane region" description="Helical" evidence="5">
    <location>
        <begin position="37"/>
        <end position="56"/>
    </location>
</feature>
<keyword evidence="4 5" id="KW-0472">Membrane</keyword>
<comment type="subcellular location">
    <subcellularLocation>
        <location evidence="1">Membrane</location>
        <topology evidence="1">Multi-pass membrane protein</topology>
    </subcellularLocation>
</comment>
<sequence>MSEVVIGSILSAMSTGAGALIILFIKGAITHKFRDTLLAFTAGIMMAASLLSLIPQSMESGGYLQLVIGIFLGVLTLTFLEKNIPHIDLEHSKSGIEFDEKAMLIIMAITLHNIPEGLSVGVSYASAAQDTGNLIALAIGLQNAPEGLLVALFLVNQKISRFKAFILATLTGTIEIVTSLLGFYLTSYIGFLVSYGLAFAAGAMLFIVYKELIPESHGDGNERTSTYSFIIGLLFMILLLEI</sequence>
<keyword evidence="2 5" id="KW-0812">Transmembrane</keyword>
<feature type="transmembrane region" description="Helical" evidence="5">
    <location>
        <begin position="6"/>
        <end position="25"/>
    </location>
</feature>
<accession>A0A433HPM9</accession>
<protein>
    <submittedName>
        <fullName evidence="6">ZIP family metal transporter</fullName>
    </submittedName>
</protein>
<reference evidence="6 7" key="1">
    <citation type="submission" date="2018-12" db="EMBL/GenBank/DDBJ databases">
        <title>Bacillus chawlae sp. nov., Bacillus glennii sp. nov., and Bacillus saganii sp. nov. Isolated from the Vehicle Assembly Building at Kennedy Space Center where the Viking Spacecraft were Assembled.</title>
        <authorList>
            <person name="Seuylemezian A."/>
            <person name="Vaishampayan P."/>
        </authorList>
    </citation>
    <scope>NUCLEOTIDE SEQUENCE [LARGE SCALE GENOMIC DNA]</scope>
    <source>
        <strain evidence="6 7">L5</strain>
    </source>
</reference>
<dbReference type="GO" id="GO:0005385">
    <property type="term" value="F:zinc ion transmembrane transporter activity"/>
    <property type="evidence" value="ECO:0007669"/>
    <property type="project" value="TreeGrafter"/>
</dbReference>
<proteinExistence type="predicted"/>
<feature type="transmembrane region" description="Helical" evidence="5">
    <location>
        <begin position="224"/>
        <end position="240"/>
    </location>
</feature>
<dbReference type="OrthoDB" id="9787346at2"/>
<keyword evidence="3 5" id="KW-1133">Transmembrane helix</keyword>
<dbReference type="GO" id="GO:0016020">
    <property type="term" value="C:membrane"/>
    <property type="evidence" value="ECO:0007669"/>
    <property type="project" value="UniProtKB-SubCell"/>
</dbReference>
<evidence type="ECO:0000313" key="7">
    <source>
        <dbReference type="Proteomes" id="UP000267430"/>
    </source>
</evidence>
<feature type="transmembrane region" description="Helical" evidence="5">
    <location>
        <begin position="62"/>
        <end position="81"/>
    </location>
</feature>
<dbReference type="PANTHER" id="PTHR11040">
    <property type="entry name" value="ZINC/IRON TRANSPORTER"/>
    <property type="match status" value="1"/>
</dbReference>
<feature type="transmembrane region" description="Helical" evidence="5">
    <location>
        <begin position="164"/>
        <end position="185"/>
    </location>
</feature>
<comment type="caution">
    <text evidence="6">The sequence shown here is derived from an EMBL/GenBank/DDBJ whole genome shotgun (WGS) entry which is preliminary data.</text>
</comment>